<gene>
    <name evidence="3" type="ORF">SOASR030_04140</name>
</gene>
<proteinExistence type="predicted"/>
<dbReference type="EMBL" id="BRLH01000001">
    <property type="protein sequence ID" value="GKX54302.1"/>
    <property type="molecule type" value="Genomic_DNA"/>
</dbReference>
<dbReference type="Proteomes" id="UP001058124">
    <property type="component" value="Unassembled WGS sequence"/>
</dbReference>
<evidence type="ECO:0000313" key="4">
    <source>
        <dbReference type="Proteomes" id="UP001058124"/>
    </source>
</evidence>
<name>A0AAV5N1H5_9GAMM</name>
<reference evidence="3" key="1">
    <citation type="submission" date="2022-06" db="EMBL/GenBank/DDBJ databases">
        <title>Draft genome sequences of Leminorella grimontii str. JCM5902.</title>
        <authorList>
            <person name="Wakabayashi Y."/>
            <person name="Kojima K."/>
        </authorList>
    </citation>
    <scope>NUCLEOTIDE SEQUENCE</scope>
    <source>
        <strain evidence="3">JCM 5902</strain>
    </source>
</reference>
<dbReference type="PROSITE" id="PS51257">
    <property type="entry name" value="PROKAR_LIPOPROTEIN"/>
    <property type="match status" value="1"/>
</dbReference>
<keyword evidence="4" id="KW-1185">Reference proteome</keyword>
<keyword evidence="1" id="KW-0732">Signal</keyword>
<accession>A0AAV5N1H5</accession>
<dbReference type="Pfam" id="PF05433">
    <property type="entry name" value="Rick_17kDa_Anti"/>
    <property type="match status" value="1"/>
</dbReference>
<organism evidence="3 4">
    <name type="scientific">Leminorella grimontii</name>
    <dbReference type="NCBI Taxonomy" id="82981"/>
    <lineage>
        <taxon>Bacteria</taxon>
        <taxon>Pseudomonadati</taxon>
        <taxon>Pseudomonadota</taxon>
        <taxon>Gammaproteobacteria</taxon>
        <taxon>Enterobacterales</taxon>
        <taxon>Budviciaceae</taxon>
        <taxon>Leminorella</taxon>
    </lineage>
</organism>
<dbReference type="GO" id="GO:0019867">
    <property type="term" value="C:outer membrane"/>
    <property type="evidence" value="ECO:0007669"/>
    <property type="project" value="InterPro"/>
</dbReference>
<comment type="caution">
    <text evidence="3">The sequence shown here is derived from an EMBL/GenBank/DDBJ whole genome shotgun (WGS) entry which is preliminary data.</text>
</comment>
<evidence type="ECO:0000313" key="3">
    <source>
        <dbReference type="EMBL" id="GKX54302.1"/>
    </source>
</evidence>
<dbReference type="RefSeq" id="WP_027272884.1">
    <property type="nucleotide sequence ID" value="NZ_BRLH01000001.1"/>
</dbReference>
<feature type="chain" id="PRO_5043562842" description="Glycine zipper 2TM domain-containing protein" evidence="1">
    <location>
        <begin position="24"/>
        <end position="160"/>
    </location>
</feature>
<evidence type="ECO:0000259" key="2">
    <source>
        <dbReference type="Pfam" id="PF05433"/>
    </source>
</evidence>
<dbReference type="InterPro" id="IPR008816">
    <property type="entry name" value="Gly_zipper_2TM_dom"/>
</dbReference>
<dbReference type="AlphaFoldDB" id="A0AAV5N1H5"/>
<protein>
    <recommendedName>
        <fullName evidence="2">Glycine zipper 2TM domain-containing protein</fullName>
    </recommendedName>
</protein>
<feature type="signal peptide" evidence="1">
    <location>
        <begin position="1"/>
        <end position="23"/>
    </location>
</feature>
<evidence type="ECO:0000256" key="1">
    <source>
        <dbReference type="SAM" id="SignalP"/>
    </source>
</evidence>
<sequence length="160" mass="15870">MRSPRFLRSALAVGLVLSMAGCASNISSDSYKEGQVGQASRTLAGVIVSSRVVDVEGNSSVGGLVGSAAGGVAGSAIGGGFRANALGAIGGALLGGMLGSSVEKGASKQQAIEYVIQTDSNGLITVAQGTDQPLAVGQRVLVIEGKQARVIADTRPDAQK</sequence>
<feature type="domain" description="Glycine zipper 2TM" evidence="2">
    <location>
        <begin position="62"/>
        <end position="102"/>
    </location>
</feature>